<dbReference type="InterPro" id="IPR004720">
    <property type="entry name" value="PTS_IIB_sorbose-sp"/>
</dbReference>
<evidence type="ECO:0000256" key="4">
    <source>
        <dbReference type="ARBA" id="ARBA00022597"/>
    </source>
</evidence>
<dbReference type="InterPro" id="IPR036667">
    <property type="entry name" value="PTS_IIB_sorbose-sp_sf"/>
</dbReference>
<evidence type="ECO:0000256" key="1">
    <source>
        <dbReference type="ARBA" id="ARBA00004496"/>
    </source>
</evidence>
<dbReference type="Pfam" id="PF03830">
    <property type="entry name" value="PTSIIB_sorb"/>
    <property type="match status" value="1"/>
</dbReference>
<evidence type="ECO:0000256" key="3">
    <source>
        <dbReference type="ARBA" id="ARBA00022490"/>
    </source>
</evidence>
<comment type="subcellular location">
    <subcellularLocation>
        <location evidence="1">Cytoplasm</location>
    </subcellularLocation>
</comment>
<proteinExistence type="predicted"/>
<dbReference type="SUPFAM" id="SSF52728">
    <property type="entry name" value="PTS IIb component"/>
    <property type="match status" value="1"/>
</dbReference>
<sequence>MDEVHERADGGLNMGILLRVDDKLCHGQVTYLWIKKMKIDRLMIADDRLVADNFSQVILKLSKPAGVEQEILTVRAAIKRLAEEHRDENLLVLVGSIENAWQIAAACPGIRRVSIGAVRQHRGSRACSPHIYLDDEELEWCKNMIQSGIQLECRYGYDDPLIDLSPFLG</sequence>
<keyword evidence="5" id="KW-0808">Transferase</keyword>
<keyword evidence="4" id="KW-0762">Sugar transport</keyword>
<gene>
    <name evidence="9" type="ORF">DWV29_04905</name>
</gene>
<dbReference type="OrthoDB" id="9788818at2"/>
<evidence type="ECO:0000313" key="9">
    <source>
        <dbReference type="EMBL" id="RGX32127.1"/>
    </source>
</evidence>
<keyword evidence="6" id="KW-0598">Phosphotransferase system</keyword>
<dbReference type="GO" id="GO:0009401">
    <property type="term" value="P:phosphoenolpyruvate-dependent sugar phosphotransferase system"/>
    <property type="evidence" value="ECO:0007669"/>
    <property type="project" value="UniProtKB-KW"/>
</dbReference>
<evidence type="ECO:0000259" key="8">
    <source>
        <dbReference type="PROSITE" id="PS51101"/>
    </source>
</evidence>
<reference evidence="9 10" key="1">
    <citation type="submission" date="2018-08" db="EMBL/GenBank/DDBJ databases">
        <title>A genome reference for cultivated species of the human gut microbiota.</title>
        <authorList>
            <person name="Zou Y."/>
            <person name="Xue W."/>
            <person name="Luo G."/>
        </authorList>
    </citation>
    <scope>NUCLEOTIDE SEQUENCE [LARGE SCALE GENOMIC DNA]</scope>
    <source>
        <strain evidence="9 10">AF04-15</strain>
    </source>
</reference>
<name>A0A413FK25_9FIRM</name>
<keyword evidence="7" id="KW-0418">Kinase</keyword>
<dbReference type="Gene3D" id="3.40.35.10">
    <property type="entry name" value="Phosphotransferase system, sorbose subfamily IIB component"/>
    <property type="match status" value="1"/>
</dbReference>
<dbReference type="GO" id="GO:0016301">
    <property type="term" value="F:kinase activity"/>
    <property type="evidence" value="ECO:0007669"/>
    <property type="project" value="UniProtKB-KW"/>
</dbReference>
<evidence type="ECO:0000256" key="6">
    <source>
        <dbReference type="ARBA" id="ARBA00022683"/>
    </source>
</evidence>
<evidence type="ECO:0000256" key="7">
    <source>
        <dbReference type="ARBA" id="ARBA00022777"/>
    </source>
</evidence>
<protein>
    <submittedName>
        <fullName evidence="9">PTS mannose/fructose/sorbose transporter subunit IIB</fullName>
    </submittedName>
</protein>
<evidence type="ECO:0000256" key="2">
    <source>
        <dbReference type="ARBA" id="ARBA00022448"/>
    </source>
</evidence>
<comment type="caution">
    <text evidence="9">The sequence shown here is derived from an EMBL/GenBank/DDBJ whole genome shotgun (WGS) entry which is preliminary data.</text>
</comment>
<organism evidence="9 10">
    <name type="scientific">Enterocloster asparagiformis</name>
    <dbReference type="NCBI Taxonomy" id="333367"/>
    <lineage>
        <taxon>Bacteria</taxon>
        <taxon>Bacillati</taxon>
        <taxon>Bacillota</taxon>
        <taxon>Clostridia</taxon>
        <taxon>Lachnospirales</taxon>
        <taxon>Lachnospiraceae</taxon>
        <taxon>Enterocloster</taxon>
    </lineage>
</organism>
<dbReference type="GO" id="GO:0005737">
    <property type="term" value="C:cytoplasm"/>
    <property type="evidence" value="ECO:0007669"/>
    <property type="project" value="UniProtKB-SubCell"/>
</dbReference>
<evidence type="ECO:0000313" key="10">
    <source>
        <dbReference type="Proteomes" id="UP000283880"/>
    </source>
</evidence>
<feature type="domain" description="PTS EIIB type-4" evidence="8">
    <location>
        <begin position="11"/>
        <end position="169"/>
    </location>
</feature>
<dbReference type="EMBL" id="QSBM01000002">
    <property type="protein sequence ID" value="RGX32127.1"/>
    <property type="molecule type" value="Genomic_DNA"/>
</dbReference>
<accession>A0A413FK25</accession>
<keyword evidence="3" id="KW-0963">Cytoplasm</keyword>
<dbReference type="AlphaFoldDB" id="A0A413FK25"/>
<evidence type="ECO:0000256" key="5">
    <source>
        <dbReference type="ARBA" id="ARBA00022679"/>
    </source>
</evidence>
<keyword evidence="2" id="KW-0813">Transport</keyword>
<dbReference type="GO" id="GO:0008982">
    <property type="term" value="F:protein-N(PI)-phosphohistidine-sugar phosphotransferase activity"/>
    <property type="evidence" value="ECO:0007669"/>
    <property type="project" value="InterPro"/>
</dbReference>
<dbReference type="Proteomes" id="UP000283880">
    <property type="component" value="Unassembled WGS sequence"/>
</dbReference>
<dbReference type="PROSITE" id="PS51101">
    <property type="entry name" value="PTS_EIIB_TYPE_4"/>
    <property type="match status" value="1"/>
</dbReference>